<evidence type="ECO:0000256" key="1">
    <source>
        <dbReference type="ARBA" id="ARBA00004127"/>
    </source>
</evidence>
<dbReference type="EMBL" id="CAJPWZ010001163">
    <property type="protein sequence ID" value="CAG2209373.1"/>
    <property type="molecule type" value="Genomic_DNA"/>
</dbReference>
<feature type="transmembrane region" description="Helical" evidence="6">
    <location>
        <begin position="20"/>
        <end position="41"/>
    </location>
</feature>
<comment type="caution">
    <text evidence="8">The sequence shown here is derived from an EMBL/GenBank/DDBJ whole genome shotgun (WGS) entry which is preliminary data.</text>
</comment>
<proteinExistence type="inferred from homology"/>
<comment type="subcellular location">
    <subcellularLocation>
        <location evidence="1">Endomembrane system</location>
        <topology evidence="1">Multi-pass membrane protein</topology>
    </subcellularLocation>
</comment>
<accession>A0A8S3RR63</accession>
<evidence type="ECO:0000313" key="9">
    <source>
        <dbReference type="Proteomes" id="UP000683360"/>
    </source>
</evidence>
<evidence type="ECO:0000256" key="4">
    <source>
        <dbReference type="ARBA" id="ARBA00022989"/>
    </source>
</evidence>
<feature type="transmembrane region" description="Helical" evidence="6">
    <location>
        <begin position="62"/>
        <end position="83"/>
    </location>
</feature>
<evidence type="ECO:0000256" key="5">
    <source>
        <dbReference type="ARBA" id="ARBA00023136"/>
    </source>
</evidence>
<dbReference type="Proteomes" id="UP000683360">
    <property type="component" value="Unassembled WGS sequence"/>
</dbReference>
<dbReference type="InterPro" id="IPR050911">
    <property type="entry name" value="DRAM/TMEM150_Autophagy_Mod"/>
</dbReference>
<evidence type="ECO:0000256" key="3">
    <source>
        <dbReference type="ARBA" id="ARBA00022692"/>
    </source>
</evidence>
<name>A0A8S3RR63_MYTED</name>
<dbReference type="GO" id="GO:0012505">
    <property type="term" value="C:endomembrane system"/>
    <property type="evidence" value="ECO:0007669"/>
    <property type="project" value="UniProtKB-SubCell"/>
</dbReference>
<feature type="transmembrane region" description="Helical" evidence="6">
    <location>
        <begin position="137"/>
        <end position="162"/>
    </location>
</feature>
<dbReference type="AlphaFoldDB" id="A0A8S3RR63"/>
<keyword evidence="5 6" id="KW-0472">Membrane</keyword>
<dbReference type="InterPro" id="IPR019402">
    <property type="entry name" value="CWH43_N"/>
</dbReference>
<sequence>MGITAALGISLVGNFQETNVIVIHLIGALLAFVVGSIYCWIQTGMSFKMPDLPGNSVIVCRIRTVISVLTFIFIIMLFIFPTLSNQQAPSWVNVTDNTYWKPGKPHFPVGIFSLLSKLKKPKGESNLDYWNPSVPGYGFRITSTVSEWLVALLIVIFLATFYKEFRYFKLEKPTCSVHDRTKVVSVEQTGNEQSA</sequence>
<keyword evidence="4 6" id="KW-1133">Transmembrane helix</keyword>
<comment type="similarity">
    <text evidence="2">Belongs to the DRAM/TMEM150 family.</text>
</comment>
<organism evidence="8 9">
    <name type="scientific">Mytilus edulis</name>
    <name type="common">Blue mussel</name>
    <dbReference type="NCBI Taxonomy" id="6550"/>
    <lineage>
        <taxon>Eukaryota</taxon>
        <taxon>Metazoa</taxon>
        <taxon>Spiralia</taxon>
        <taxon>Lophotrochozoa</taxon>
        <taxon>Mollusca</taxon>
        <taxon>Bivalvia</taxon>
        <taxon>Autobranchia</taxon>
        <taxon>Pteriomorphia</taxon>
        <taxon>Mytilida</taxon>
        <taxon>Mytiloidea</taxon>
        <taxon>Mytilidae</taxon>
        <taxon>Mytilinae</taxon>
        <taxon>Mytilus</taxon>
    </lineage>
</organism>
<dbReference type="OrthoDB" id="191706at2759"/>
<keyword evidence="3 6" id="KW-0812">Transmembrane</keyword>
<keyword evidence="9" id="KW-1185">Reference proteome</keyword>
<reference evidence="8" key="1">
    <citation type="submission" date="2021-03" db="EMBL/GenBank/DDBJ databases">
        <authorList>
            <person name="Bekaert M."/>
        </authorList>
    </citation>
    <scope>NUCLEOTIDE SEQUENCE</scope>
</reference>
<feature type="domain" description="CWH43-like N-terminal" evidence="7">
    <location>
        <begin position="1"/>
        <end position="166"/>
    </location>
</feature>
<protein>
    <submittedName>
        <fullName evidence="8">DRAM2</fullName>
    </submittedName>
</protein>
<evidence type="ECO:0000256" key="6">
    <source>
        <dbReference type="SAM" id="Phobius"/>
    </source>
</evidence>
<dbReference type="PANTHER" id="PTHR21324:SF2">
    <property type="entry name" value="EG:22E5.9 PROTEIN"/>
    <property type="match status" value="1"/>
</dbReference>
<gene>
    <name evidence="8" type="ORF">MEDL_23512</name>
</gene>
<evidence type="ECO:0000313" key="8">
    <source>
        <dbReference type="EMBL" id="CAG2209373.1"/>
    </source>
</evidence>
<evidence type="ECO:0000256" key="2">
    <source>
        <dbReference type="ARBA" id="ARBA00006565"/>
    </source>
</evidence>
<dbReference type="Pfam" id="PF10277">
    <property type="entry name" value="Frag1"/>
    <property type="match status" value="1"/>
</dbReference>
<dbReference type="PANTHER" id="PTHR21324">
    <property type="entry name" value="FASTING-INDUCIBLE INTEGRAL MEMBRANE PROTEIN TM6P1-RELATED"/>
    <property type="match status" value="1"/>
</dbReference>
<evidence type="ECO:0000259" key="7">
    <source>
        <dbReference type="Pfam" id="PF10277"/>
    </source>
</evidence>